<dbReference type="Proteomes" id="UP000776700">
    <property type="component" value="Unassembled WGS sequence"/>
</dbReference>
<sequence length="411" mass="47255">MYKYKFVNKFTLILSLFIMLILTTGISTKKDDFSGKIYKNIYIEELNIGKMKINEAKDVVNEKYLLKPIYIKYEDKIWCINPEDIELSYNINEAIKNAYLYTRNDNKLENIKRKCSLELNKEYNIKLNVTYNESKLSEQLSYIQRDINKQVKQATIEISDNGQMIATKSKEGLEVDIISLKEQIYDMIKNKDIKNINLPVKIIKPTITTKQVKSINTILGQFSTSFNEYSSRGTNIYIAAKSTSDILIMPGDTFSYNKSTGARTWSNGYKTAKVIVNGKYVNGEGGGVCQVSTTIYNAALISGLEIQEVHNHTYPSHYVPKGRDAAVSYGYIDLKFKNNFAHPIYIKNIVSNGAITSKIYGCSQDREKLYIRTQESHEKDKIIVKTYRVFLGEENNKIREELVSENKYKIK</sequence>
<feature type="domain" description="YoaR-like putative peptidoglycan binding" evidence="1">
    <location>
        <begin position="78"/>
        <end position="192"/>
    </location>
</feature>
<dbReference type="Pfam" id="PF04294">
    <property type="entry name" value="VanW"/>
    <property type="match status" value="1"/>
</dbReference>
<dbReference type="InterPro" id="IPR022029">
    <property type="entry name" value="YoaR-like_PG-bd"/>
</dbReference>
<evidence type="ECO:0000313" key="3">
    <source>
        <dbReference type="Proteomes" id="UP000776700"/>
    </source>
</evidence>
<comment type="caution">
    <text evidence="2">The sequence shown here is derived from an EMBL/GenBank/DDBJ whole genome shotgun (WGS) entry which is preliminary data.</text>
</comment>
<dbReference type="PANTHER" id="PTHR35788:SF1">
    <property type="entry name" value="EXPORTED PROTEIN"/>
    <property type="match status" value="1"/>
</dbReference>
<reference evidence="2" key="2">
    <citation type="submission" date="2021-09" db="EMBL/GenBank/DDBJ databases">
        <authorList>
            <person name="Gilroy R."/>
        </authorList>
    </citation>
    <scope>NUCLEOTIDE SEQUENCE</scope>
    <source>
        <strain evidence="2">1277</strain>
    </source>
</reference>
<gene>
    <name evidence="2" type="ORF">K8V90_05420</name>
</gene>
<name>A0A921N0N2_9FIRM</name>
<dbReference type="InterPro" id="IPR052913">
    <property type="entry name" value="Glycopeptide_resist_protein"/>
</dbReference>
<evidence type="ECO:0000259" key="1">
    <source>
        <dbReference type="Pfam" id="PF12229"/>
    </source>
</evidence>
<proteinExistence type="predicted"/>
<dbReference type="AlphaFoldDB" id="A0A921N0N2"/>
<dbReference type="PANTHER" id="PTHR35788">
    <property type="entry name" value="EXPORTED PROTEIN-RELATED"/>
    <property type="match status" value="1"/>
</dbReference>
<dbReference type="EMBL" id="DYUB01000175">
    <property type="protein sequence ID" value="HJG96525.1"/>
    <property type="molecule type" value="Genomic_DNA"/>
</dbReference>
<reference evidence="2" key="1">
    <citation type="journal article" date="2021" name="PeerJ">
        <title>Extensive microbial diversity within the chicken gut microbiome revealed by metagenomics and culture.</title>
        <authorList>
            <person name="Gilroy R."/>
            <person name="Ravi A."/>
            <person name="Getino M."/>
            <person name="Pursley I."/>
            <person name="Horton D.L."/>
            <person name="Alikhan N.F."/>
            <person name="Baker D."/>
            <person name="Gharbi K."/>
            <person name="Hall N."/>
            <person name="Watson M."/>
            <person name="Adriaenssens E.M."/>
            <person name="Foster-Nyarko E."/>
            <person name="Jarju S."/>
            <person name="Secka A."/>
            <person name="Antonio M."/>
            <person name="Oren A."/>
            <person name="Chaudhuri R.R."/>
            <person name="La Ragione R."/>
            <person name="Hildebrand F."/>
            <person name="Pallen M.J."/>
        </authorList>
    </citation>
    <scope>NUCLEOTIDE SEQUENCE</scope>
    <source>
        <strain evidence="2">1277</strain>
    </source>
</reference>
<protein>
    <submittedName>
        <fullName evidence="2">VanW family protein</fullName>
    </submittedName>
</protein>
<dbReference type="Pfam" id="PF12229">
    <property type="entry name" value="PG_binding_4"/>
    <property type="match status" value="1"/>
</dbReference>
<organism evidence="2 3">
    <name type="scientific">Romboutsia timonensis</name>
    <dbReference type="NCBI Taxonomy" id="1776391"/>
    <lineage>
        <taxon>Bacteria</taxon>
        <taxon>Bacillati</taxon>
        <taxon>Bacillota</taxon>
        <taxon>Clostridia</taxon>
        <taxon>Peptostreptococcales</taxon>
        <taxon>Peptostreptococcaceae</taxon>
        <taxon>Romboutsia</taxon>
    </lineage>
</organism>
<accession>A0A921N0N2</accession>
<evidence type="ECO:0000313" key="2">
    <source>
        <dbReference type="EMBL" id="HJG96525.1"/>
    </source>
</evidence>
<dbReference type="InterPro" id="IPR007391">
    <property type="entry name" value="Vancomycin_resist_VanW"/>
</dbReference>